<evidence type="ECO:0000259" key="7">
    <source>
        <dbReference type="Pfam" id="PF02771"/>
    </source>
</evidence>
<dbReference type="Proteomes" id="UP001165124">
    <property type="component" value="Unassembled WGS sequence"/>
</dbReference>
<dbReference type="Gene3D" id="1.20.140.10">
    <property type="entry name" value="Butyryl-CoA Dehydrogenase, subunit A, domain 3"/>
    <property type="match status" value="1"/>
</dbReference>
<feature type="domain" description="Acyl-CoA dehydrogenase/oxidase N-terminal" evidence="7">
    <location>
        <begin position="6"/>
        <end position="118"/>
    </location>
</feature>
<dbReference type="InterPro" id="IPR037069">
    <property type="entry name" value="AcylCoA_DH/ox_N_sf"/>
</dbReference>
<evidence type="ECO:0000256" key="1">
    <source>
        <dbReference type="ARBA" id="ARBA00001974"/>
    </source>
</evidence>
<dbReference type="GO" id="GO:0050660">
    <property type="term" value="F:flavin adenine dinucleotide binding"/>
    <property type="evidence" value="ECO:0007669"/>
    <property type="project" value="InterPro"/>
</dbReference>
<evidence type="ECO:0000313" key="9">
    <source>
        <dbReference type="Proteomes" id="UP001165124"/>
    </source>
</evidence>
<dbReference type="SUPFAM" id="SSF56645">
    <property type="entry name" value="Acyl-CoA dehydrogenase NM domain-like"/>
    <property type="match status" value="1"/>
</dbReference>
<dbReference type="AlphaFoldDB" id="A0A9W6PWX7"/>
<name>A0A9W6PWX7_9ACTN</name>
<protein>
    <submittedName>
        <fullName evidence="8">Acyl-CoA dehydrogenase</fullName>
    </submittedName>
</protein>
<keyword evidence="9" id="KW-1185">Reference proteome</keyword>
<keyword evidence="5" id="KW-0560">Oxidoreductase</keyword>
<comment type="cofactor">
    <cofactor evidence="1">
        <name>FAD</name>
        <dbReference type="ChEBI" id="CHEBI:57692"/>
    </cofactor>
</comment>
<dbReference type="GO" id="GO:0003995">
    <property type="term" value="F:acyl-CoA dehydrogenase activity"/>
    <property type="evidence" value="ECO:0007669"/>
    <property type="project" value="TreeGrafter"/>
</dbReference>
<dbReference type="CDD" id="cd00567">
    <property type="entry name" value="ACAD"/>
    <property type="match status" value="1"/>
</dbReference>
<dbReference type="Gene3D" id="1.10.540.10">
    <property type="entry name" value="Acyl-CoA dehydrogenase/oxidase, N-terminal domain"/>
    <property type="match status" value="1"/>
</dbReference>
<dbReference type="InterPro" id="IPR013786">
    <property type="entry name" value="AcylCoA_DH/ox_N"/>
</dbReference>
<dbReference type="Pfam" id="PF02771">
    <property type="entry name" value="Acyl-CoA_dh_N"/>
    <property type="match status" value="1"/>
</dbReference>
<comment type="caution">
    <text evidence="8">The sequence shown here is derived from an EMBL/GenBank/DDBJ whole genome shotgun (WGS) entry which is preliminary data.</text>
</comment>
<dbReference type="EMBL" id="BSRZ01000004">
    <property type="protein sequence ID" value="GLW64272.1"/>
    <property type="molecule type" value="Genomic_DNA"/>
</dbReference>
<sequence>MGPDATEELRELRDTLRRFFADASPSARVRRLMATDEGYDPRIWAQMAGQLGLQGLAVPERFGGAGYGMRELAVVMEEMGRALVCAPFLSSVVLAGYALLGSGDEDAARDLLPGIADGSAIAALAWMEDERWDPDRVRTAARPAPGGWVLDGAKTYVLDGGIADLILVVADREGRRALFAVRGDADGLARTPLPTLDQTRKMARLEFRGAPARPVGAYDPRVMDLAAVALAAEQLGGMQRALEMTVEYVKVRRQFGRPIGSFQAVKHRCADMFVLVESARSAVAHAADVADGAPEELPVAAALAQAYCSEAFFRVAAETVQLHGGIGFTWEHDAHLYFKRAASSRELLGSPAAHRRRLAELVGITGAAPAP</sequence>
<accession>A0A9W6PWX7</accession>
<dbReference type="InterPro" id="IPR009075">
    <property type="entry name" value="AcylCo_DH/oxidase_C"/>
</dbReference>
<organism evidence="8 9">
    <name type="scientific">Actinomadura rubrobrunea</name>
    <dbReference type="NCBI Taxonomy" id="115335"/>
    <lineage>
        <taxon>Bacteria</taxon>
        <taxon>Bacillati</taxon>
        <taxon>Actinomycetota</taxon>
        <taxon>Actinomycetes</taxon>
        <taxon>Streptosporangiales</taxon>
        <taxon>Thermomonosporaceae</taxon>
        <taxon>Actinomadura</taxon>
    </lineage>
</organism>
<feature type="domain" description="Acyl-CoA dehydrogenase/oxidase C-terminal" evidence="6">
    <location>
        <begin position="224"/>
        <end position="360"/>
    </location>
</feature>
<keyword evidence="3" id="KW-0285">Flavoprotein</keyword>
<dbReference type="InterPro" id="IPR009100">
    <property type="entry name" value="AcylCoA_DH/oxidase_NM_dom_sf"/>
</dbReference>
<reference evidence="8" key="1">
    <citation type="submission" date="2023-02" db="EMBL/GenBank/DDBJ databases">
        <title>Actinomadura rubrobrunea NBRC 14622.</title>
        <authorList>
            <person name="Ichikawa N."/>
            <person name="Sato H."/>
            <person name="Tonouchi N."/>
        </authorList>
    </citation>
    <scope>NUCLEOTIDE SEQUENCE</scope>
    <source>
        <strain evidence="8">NBRC 14622</strain>
    </source>
</reference>
<evidence type="ECO:0000256" key="4">
    <source>
        <dbReference type="ARBA" id="ARBA00022827"/>
    </source>
</evidence>
<dbReference type="Gene3D" id="2.40.110.10">
    <property type="entry name" value="Butyryl-CoA Dehydrogenase, subunit A, domain 2"/>
    <property type="match status" value="1"/>
</dbReference>
<dbReference type="InterPro" id="IPR046373">
    <property type="entry name" value="Acyl-CoA_Oxase/DH_mid-dom_sf"/>
</dbReference>
<dbReference type="InterPro" id="IPR036250">
    <property type="entry name" value="AcylCo_DH-like_C"/>
</dbReference>
<dbReference type="Pfam" id="PF00441">
    <property type="entry name" value="Acyl-CoA_dh_1"/>
    <property type="match status" value="1"/>
</dbReference>
<evidence type="ECO:0000256" key="2">
    <source>
        <dbReference type="ARBA" id="ARBA00009347"/>
    </source>
</evidence>
<evidence type="ECO:0000259" key="6">
    <source>
        <dbReference type="Pfam" id="PF00441"/>
    </source>
</evidence>
<evidence type="ECO:0000256" key="3">
    <source>
        <dbReference type="ARBA" id="ARBA00022630"/>
    </source>
</evidence>
<evidence type="ECO:0000313" key="8">
    <source>
        <dbReference type="EMBL" id="GLW64272.1"/>
    </source>
</evidence>
<keyword evidence="4" id="KW-0274">FAD</keyword>
<dbReference type="RefSeq" id="WP_067914032.1">
    <property type="nucleotide sequence ID" value="NZ_BSRZ01000004.1"/>
</dbReference>
<dbReference type="PANTHER" id="PTHR43884">
    <property type="entry name" value="ACYL-COA DEHYDROGENASE"/>
    <property type="match status" value="1"/>
</dbReference>
<comment type="similarity">
    <text evidence="2">Belongs to the acyl-CoA dehydrogenase family.</text>
</comment>
<evidence type="ECO:0000256" key="5">
    <source>
        <dbReference type="ARBA" id="ARBA00023002"/>
    </source>
</evidence>
<dbReference type="SUPFAM" id="SSF47203">
    <property type="entry name" value="Acyl-CoA dehydrogenase C-terminal domain-like"/>
    <property type="match status" value="1"/>
</dbReference>
<dbReference type="PANTHER" id="PTHR43884:SF20">
    <property type="entry name" value="ACYL-COA DEHYDROGENASE FADE28"/>
    <property type="match status" value="1"/>
</dbReference>
<gene>
    <name evidence="8" type="primary">acd</name>
    <name evidence="8" type="ORF">Arub01_25160</name>
</gene>
<proteinExistence type="inferred from homology"/>